<name>A0A0R3WJH7_HYDTA</name>
<dbReference type="WBParaSite" id="TTAC_0000082601-mRNA-1">
    <property type="protein sequence ID" value="TTAC_0000082601-mRNA-1"/>
    <property type="gene ID" value="TTAC_0000082601"/>
</dbReference>
<gene>
    <name evidence="2" type="ORF">TTAC_LOCUS827</name>
</gene>
<reference evidence="4" key="1">
    <citation type="submission" date="2017-02" db="UniProtKB">
        <authorList>
            <consortium name="WormBaseParasite"/>
        </authorList>
    </citation>
    <scope>IDENTIFICATION</scope>
</reference>
<proteinExistence type="predicted"/>
<protein>
    <submittedName>
        <fullName evidence="2 4">Uncharacterized protein</fullName>
    </submittedName>
</protein>
<dbReference type="AlphaFoldDB" id="A0A0R3WJH7"/>
<accession>A0A0R3WJH7</accession>
<dbReference type="Proteomes" id="UP000274429">
    <property type="component" value="Unassembled WGS sequence"/>
</dbReference>
<sequence>MLKVTLWKENLEGAWVILSEVARGRQANMTSSGSGAGIGYGATSTTTAAPRGPAASTRDSASGGATYNCGSADSPSIHPHSGTDTAHPPVAFYDHSAAPAVTNPASVPP</sequence>
<keyword evidence="3" id="KW-1185">Reference proteome</keyword>
<feature type="region of interest" description="Disordered" evidence="1">
    <location>
        <begin position="26"/>
        <end position="109"/>
    </location>
</feature>
<evidence type="ECO:0000313" key="4">
    <source>
        <dbReference type="WBParaSite" id="TTAC_0000082601-mRNA-1"/>
    </source>
</evidence>
<evidence type="ECO:0000313" key="3">
    <source>
        <dbReference type="Proteomes" id="UP000274429"/>
    </source>
</evidence>
<organism evidence="4">
    <name type="scientific">Hydatigena taeniaeformis</name>
    <name type="common">Feline tapeworm</name>
    <name type="synonym">Taenia taeniaeformis</name>
    <dbReference type="NCBI Taxonomy" id="6205"/>
    <lineage>
        <taxon>Eukaryota</taxon>
        <taxon>Metazoa</taxon>
        <taxon>Spiralia</taxon>
        <taxon>Lophotrochozoa</taxon>
        <taxon>Platyhelminthes</taxon>
        <taxon>Cestoda</taxon>
        <taxon>Eucestoda</taxon>
        <taxon>Cyclophyllidea</taxon>
        <taxon>Taeniidae</taxon>
        <taxon>Hydatigera</taxon>
    </lineage>
</organism>
<evidence type="ECO:0000256" key="1">
    <source>
        <dbReference type="SAM" id="MobiDB-lite"/>
    </source>
</evidence>
<dbReference type="OrthoDB" id="10425755at2759"/>
<dbReference type="EMBL" id="UYWX01000107">
    <property type="protein sequence ID" value="VDM17044.1"/>
    <property type="molecule type" value="Genomic_DNA"/>
</dbReference>
<feature type="compositionally biased region" description="Polar residues" evidence="1">
    <location>
        <begin position="57"/>
        <end position="74"/>
    </location>
</feature>
<evidence type="ECO:0000313" key="2">
    <source>
        <dbReference type="EMBL" id="VDM17044.1"/>
    </source>
</evidence>
<reference evidence="2 3" key="2">
    <citation type="submission" date="2018-11" db="EMBL/GenBank/DDBJ databases">
        <authorList>
            <consortium name="Pathogen Informatics"/>
        </authorList>
    </citation>
    <scope>NUCLEOTIDE SEQUENCE [LARGE SCALE GENOMIC DNA]</scope>
</reference>